<dbReference type="EMBL" id="CP002116">
    <property type="protein sequence ID" value="ADK79531.1"/>
    <property type="molecule type" value="Genomic_DNA"/>
</dbReference>
<gene>
    <name evidence="9" type="ordered locus">Spirs_0375</name>
</gene>
<evidence type="ECO:0000256" key="3">
    <source>
        <dbReference type="ARBA" id="ARBA00022475"/>
    </source>
</evidence>
<feature type="transmembrane region" description="Helical" evidence="7">
    <location>
        <begin position="70"/>
        <end position="94"/>
    </location>
</feature>
<feature type="transmembrane region" description="Helical" evidence="7">
    <location>
        <begin position="201"/>
        <end position="222"/>
    </location>
</feature>
<feature type="transmembrane region" description="Helical" evidence="7">
    <location>
        <begin position="260"/>
        <end position="283"/>
    </location>
</feature>
<organism evidence="9 10">
    <name type="scientific">Sediminispirochaeta smaragdinae (strain DSM 11293 / JCM 15392 / SEBR 4228)</name>
    <name type="common">Spirochaeta smaragdinae</name>
    <dbReference type="NCBI Taxonomy" id="573413"/>
    <lineage>
        <taxon>Bacteria</taxon>
        <taxon>Pseudomonadati</taxon>
        <taxon>Spirochaetota</taxon>
        <taxon>Spirochaetia</taxon>
        <taxon>Spirochaetales</taxon>
        <taxon>Spirochaetaceae</taxon>
        <taxon>Sediminispirochaeta</taxon>
    </lineage>
</organism>
<dbReference type="PANTHER" id="PTHR43005">
    <property type="entry name" value="BLR7065 PROTEIN"/>
    <property type="match status" value="1"/>
</dbReference>
<feature type="domain" description="ABC transmembrane type-1" evidence="8">
    <location>
        <begin position="70"/>
        <end position="282"/>
    </location>
</feature>
<evidence type="ECO:0000256" key="5">
    <source>
        <dbReference type="ARBA" id="ARBA00022989"/>
    </source>
</evidence>
<evidence type="ECO:0000256" key="6">
    <source>
        <dbReference type="ARBA" id="ARBA00023136"/>
    </source>
</evidence>
<evidence type="ECO:0000256" key="2">
    <source>
        <dbReference type="ARBA" id="ARBA00022448"/>
    </source>
</evidence>
<keyword evidence="6 7" id="KW-0472">Membrane</keyword>
<sequence>MMLFKQREYLKYLLPALIVLALINIFPTFFLYIISLTNYDISQRVEDLSFVGLENYRYLFSIDKDFWKSIYITLTYTFVSVTVELVLGSAIALLFDANTRFRKLKLSLFIIPMIATPSIIALMWKLILNAEYGVLNTFLRWMGCAGRNWLSTDFALVSLILIDIWQWTPYVTLMIYSGLQTVPQEPLEAADVDGASWFQKLVWIVLPHISTIVSITLLLKLIENLKSFDIVYNLTQGGPGNATELLSLHVFRLGFKQTHWLGRASACAVILLLIIIPIVSNLAKKISYSRESA</sequence>
<evidence type="ECO:0000256" key="4">
    <source>
        <dbReference type="ARBA" id="ARBA00022692"/>
    </source>
</evidence>
<dbReference type="eggNOG" id="COG1175">
    <property type="taxonomic scope" value="Bacteria"/>
</dbReference>
<comment type="subcellular location">
    <subcellularLocation>
        <location evidence="1 7">Cell membrane</location>
        <topology evidence="1 7">Multi-pass membrane protein</topology>
    </subcellularLocation>
</comment>
<dbReference type="AlphaFoldDB" id="E1RB01"/>
<evidence type="ECO:0000256" key="7">
    <source>
        <dbReference type="RuleBase" id="RU363032"/>
    </source>
</evidence>
<keyword evidence="10" id="KW-1185">Reference proteome</keyword>
<dbReference type="PANTHER" id="PTHR43005:SF1">
    <property type="entry name" value="SPERMIDINE_PUTRESCINE TRANSPORT SYSTEM PERMEASE PROTEIN"/>
    <property type="match status" value="1"/>
</dbReference>
<keyword evidence="5 7" id="KW-1133">Transmembrane helix</keyword>
<dbReference type="Pfam" id="PF00528">
    <property type="entry name" value="BPD_transp_1"/>
    <property type="match status" value="1"/>
</dbReference>
<dbReference type="GO" id="GO:0055085">
    <property type="term" value="P:transmembrane transport"/>
    <property type="evidence" value="ECO:0007669"/>
    <property type="project" value="InterPro"/>
</dbReference>
<feature type="transmembrane region" description="Helical" evidence="7">
    <location>
        <begin position="148"/>
        <end position="165"/>
    </location>
</feature>
<name>E1RB01_SEDSS</name>
<dbReference type="SUPFAM" id="SSF161098">
    <property type="entry name" value="MetI-like"/>
    <property type="match status" value="1"/>
</dbReference>
<comment type="similarity">
    <text evidence="7">Belongs to the binding-protein-dependent transport system permease family.</text>
</comment>
<proteinExistence type="inferred from homology"/>
<evidence type="ECO:0000259" key="8">
    <source>
        <dbReference type="PROSITE" id="PS50928"/>
    </source>
</evidence>
<feature type="transmembrane region" description="Helical" evidence="7">
    <location>
        <begin position="106"/>
        <end position="128"/>
    </location>
</feature>
<dbReference type="KEGG" id="ssm:Spirs_0375"/>
<dbReference type="STRING" id="573413.Spirs_0375"/>
<dbReference type="InterPro" id="IPR035906">
    <property type="entry name" value="MetI-like_sf"/>
</dbReference>
<dbReference type="PROSITE" id="PS50928">
    <property type="entry name" value="ABC_TM1"/>
    <property type="match status" value="1"/>
</dbReference>
<evidence type="ECO:0000256" key="1">
    <source>
        <dbReference type="ARBA" id="ARBA00004651"/>
    </source>
</evidence>
<dbReference type="InterPro" id="IPR000515">
    <property type="entry name" value="MetI-like"/>
</dbReference>
<protein>
    <submittedName>
        <fullName evidence="9">Binding-protein-dependent transport systems inner membrane component</fullName>
    </submittedName>
</protein>
<dbReference type="GO" id="GO:0005886">
    <property type="term" value="C:plasma membrane"/>
    <property type="evidence" value="ECO:0007669"/>
    <property type="project" value="UniProtKB-SubCell"/>
</dbReference>
<accession>E1RB01</accession>
<keyword evidence="3" id="KW-1003">Cell membrane</keyword>
<dbReference type="OrthoDB" id="9788108at2"/>
<keyword evidence="4 7" id="KW-0812">Transmembrane</keyword>
<dbReference type="CDD" id="cd06261">
    <property type="entry name" value="TM_PBP2"/>
    <property type="match status" value="1"/>
</dbReference>
<dbReference type="Proteomes" id="UP000002318">
    <property type="component" value="Chromosome"/>
</dbReference>
<evidence type="ECO:0000313" key="9">
    <source>
        <dbReference type="EMBL" id="ADK79531.1"/>
    </source>
</evidence>
<reference evidence="9 10" key="1">
    <citation type="journal article" date="2010" name="Stand. Genomic Sci.">
        <title>Complete genome sequence of Spirochaeta smaragdinae type strain (SEBR 4228).</title>
        <authorList>
            <person name="Mavromatis K."/>
            <person name="Yasawong M."/>
            <person name="Chertkov O."/>
            <person name="Lapidus A."/>
            <person name="Lucas S."/>
            <person name="Nolan M."/>
            <person name="Del Rio T.G."/>
            <person name="Tice H."/>
            <person name="Cheng J.F."/>
            <person name="Pitluck S."/>
            <person name="Liolios K."/>
            <person name="Ivanova N."/>
            <person name="Tapia R."/>
            <person name="Han C."/>
            <person name="Bruce D."/>
            <person name="Goodwin L."/>
            <person name="Pati A."/>
            <person name="Chen A."/>
            <person name="Palaniappan K."/>
            <person name="Land M."/>
            <person name="Hauser L."/>
            <person name="Chang Y.J."/>
            <person name="Jeffries C.D."/>
            <person name="Detter J.C."/>
            <person name="Rohde M."/>
            <person name="Brambilla E."/>
            <person name="Spring S."/>
            <person name="Goker M."/>
            <person name="Sikorski J."/>
            <person name="Woyke T."/>
            <person name="Bristow J."/>
            <person name="Eisen J.A."/>
            <person name="Markowitz V."/>
            <person name="Hugenholtz P."/>
            <person name="Klenk H.P."/>
            <person name="Kyrpides N.C."/>
        </authorList>
    </citation>
    <scope>NUCLEOTIDE SEQUENCE [LARGE SCALE GENOMIC DNA]</scope>
    <source>
        <strain evidence="10">DSM 11293 / JCM 15392 / SEBR 4228</strain>
    </source>
</reference>
<feature type="transmembrane region" description="Helical" evidence="7">
    <location>
        <begin position="12"/>
        <end position="34"/>
    </location>
</feature>
<evidence type="ECO:0000313" key="10">
    <source>
        <dbReference type="Proteomes" id="UP000002318"/>
    </source>
</evidence>
<dbReference type="HOGENOM" id="CLU_016047_0_3_12"/>
<keyword evidence="2 7" id="KW-0813">Transport</keyword>
<dbReference type="Gene3D" id="1.10.3720.10">
    <property type="entry name" value="MetI-like"/>
    <property type="match status" value="1"/>
</dbReference>